<dbReference type="Proteomes" id="UP001169760">
    <property type="component" value="Unassembled WGS sequence"/>
</dbReference>
<gene>
    <name evidence="2" type="ORF">Q4521_19725</name>
</gene>
<dbReference type="RefSeq" id="WP_216065721.1">
    <property type="nucleotide sequence ID" value="NZ_JAHKPP010000047.1"/>
</dbReference>
<feature type="transmembrane region" description="Helical" evidence="1">
    <location>
        <begin position="50"/>
        <end position="72"/>
    </location>
</feature>
<keyword evidence="1" id="KW-1133">Transmembrane helix</keyword>
<reference evidence="2" key="1">
    <citation type="submission" date="2023-07" db="EMBL/GenBank/DDBJ databases">
        <title>Genome content predicts the carbon catabolic preferences of heterotrophic bacteria.</title>
        <authorList>
            <person name="Gralka M."/>
        </authorList>
    </citation>
    <scope>NUCLEOTIDE SEQUENCE</scope>
    <source>
        <strain evidence="2">I3M17_2</strain>
    </source>
</reference>
<evidence type="ECO:0000313" key="2">
    <source>
        <dbReference type="EMBL" id="MDO6424729.1"/>
    </source>
</evidence>
<evidence type="ECO:0000256" key="1">
    <source>
        <dbReference type="SAM" id="Phobius"/>
    </source>
</evidence>
<keyword evidence="1" id="KW-0812">Transmembrane</keyword>
<dbReference type="AlphaFoldDB" id="A0AAW7XEC5"/>
<feature type="transmembrane region" description="Helical" evidence="1">
    <location>
        <begin position="78"/>
        <end position="96"/>
    </location>
</feature>
<sequence length="128" mass="14205">MQYQCTECNHHFDDQSAYCEDWSKPEKSFGCPHCKSFFYKNTRSSLKQSIALGILSGGVLLPALILTITSLVEGNKPFIFYGAAILLSGIGVISFYPKAKPELKTVESKSQFTTLQFAPAKRSETQQA</sequence>
<evidence type="ECO:0000313" key="3">
    <source>
        <dbReference type="Proteomes" id="UP001169760"/>
    </source>
</evidence>
<accession>A0AAW7XEC5</accession>
<comment type="caution">
    <text evidence="2">The sequence shown here is derived from an EMBL/GenBank/DDBJ whole genome shotgun (WGS) entry which is preliminary data.</text>
</comment>
<keyword evidence="1" id="KW-0472">Membrane</keyword>
<proteinExistence type="predicted"/>
<organism evidence="2 3">
    <name type="scientific">Saccharophagus degradans</name>
    <dbReference type="NCBI Taxonomy" id="86304"/>
    <lineage>
        <taxon>Bacteria</taxon>
        <taxon>Pseudomonadati</taxon>
        <taxon>Pseudomonadota</taxon>
        <taxon>Gammaproteobacteria</taxon>
        <taxon>Cellvibrionales</taxon>
        <taxon>Cellvibrionaceae</taxon>
        <taxon>Saccharophagus</taxon>
    </lineage>
</organism>
<dbReference type="EMBL" id="JAUOPB010000017">
    <property type="protein sequence ID" value="MDO6424729.1"/>
    <property type="molecule type" value="Genomic_DNA"/>
</dbReference>
<name>A0AAW7XEC5_9GAMM</name>
<protein>
    <submittedName>
        <fullName evidence="2">Uncharacterized protein</fullName>
    </submittedName>
</protein>